<evidence type="ECO:0000313" key="3">
    <source>
        <dbReference type="Proteomes" id="UP001190700"/>
    </source>
</evidence>
<keyword evidence="3" id="KW-1185">Reference proteome</keyword>
<sequence length="375" mass="41110">MDTNPMVQVGTSVEKLPTTQRTDGNIPLDGDSIIALSLACGLGLSSCALRPSVATANCEATSSASGILTEEQVAVISEKADALLDIPLLPSGLKAVLLMQAVKTVSLQLDRRLTHEQRQRVQALDVGAVPPEDFVEELVVTLRGAIDIPILDQPMEDEVLRVVLKAMLADQSVSSQVASSAAKSTISAFRALKDPRSREALVARLNKAVDLPLLDEEQEQALFNKVVDIICIAIDAVIPASWMTVLQSSSKAELDAFSEYLVQHLQKKLEPVRLLSAEQTHLIARFVVDAFLGWLVEGGVVEECFSNNVDKLRALRQRERDLESELEAYGIQAIRRGSMFLRQLSRVQDEKRVLKEQMSPKEKREAGSLVHSSQR</sequence>
<feature type="region of interest" description="Disordered" evidence="1">
    <location>
        <begin position="352"/>
        <end position="375"/>
    </location>
</feature>
<proteinExistence type="predicted"/>
<accession>A0AAE0C4T6</accession>
<evidence type="ECO:0000256" key="1">
    <source>
        <dbReference type="SAM" id="MobiDB-lite"/>
    </source>
</evidence>
<reference evidence="2 3" key="1">
    <citation type="journal article" date="2015" name="Genome Biol. Evol.">
        <title>Comparative Genomics of a Bacterivorous Green Alga Reveals Evolutionary Causalities and Consequences of Phago-Mixotrophic Mode of Nutrition.</title>
        <authorList>
            <person name="Burns J.A."/>
            <person name="Paasch A."/>
            <person name="Narechania A."/>
            <person name="Kim E."/>
        </authorList>
    </citation>
    <scope>NUCLEOTIDE SEQUENCE [LARGE SCALE GENOMIC DNA]</scope>
    <source>
        <strain evidence="2 3">PLY_AMNH</strain>
    </source>
</reference>
<organism evidence="2 3">
    <name type="scientific">Cymbomonas tetramitiformis</name>
    <dbReference type="NCBI Taxonomy" id="36881"/>
    <lineage>
        <taxon>Eukaryota</taxon>
        <taxon>Viridiplantae</taxon>
        <taxon>Chlorophyta</taxon>
        <taxon>Pyramimonadophyceae</taxon>
        <taxon>Pyramimonadales</taxon>
        <taxon>Pyramimonadaceae</taxon>
        <taxon>Cymbomonas</taxon>
    </lineage>
</organism>
<feature type="compositionally biased region" description="Basic and acidic residues" evidence="1">
    <location>
        <begin position="352"/>
        <end position="366"/>
    </location>
</feature>
<name>A0AAE0C4T6_9CHLO</name>
<evidence type="ECO:0000313" key="2">
    <source>
        <dbReference type="EMBL" id="KAK3247440.1"/>
    </source>
</evidence>
<dbReference type="Proteomes" id="UP001190700">
    <property type="component" value="Unassembled WGS sequence"/>
</dbReference>
<gene>
    <name evidence="2" type="ORF">CYMTET_43060</name>
</gene>
<dbReference type="AlphaFoldDB" id="A0AAE0C4T6"/>
<comment type="caution">
    <text evidence="2">The sequence shown here is derived from an EMBL/GenBank/DDBJ whole genome shotgun (WGS) entry which is preliminary data.</text>
</comment>
<protein>
    <submittedName>
        <fullName evidence="2">Uncharacterized protein</fullName>
    </submittedName>
</protein>
<dbReference type="EMBL" id="LGRX02028972">
    <property type="protein sequence ID" value="KAK3247440.1"/>
    <property type="molecule type" value="Genomic_DNA"/>
</dbReference>